<keyword evidence="6" id="KW-1185">Reference proteome</keyword>
<keyword evidence="2" id="KW-0472">Membrane</keyword>
<evidence type="ECO:0000256" key="1">
    <source>
        <dbReference type="ARBA" id="ARBA00022801"/>
    </source>
</evidence>
<evidence type="ECO:0000259" key="3">
    <source>
        <dbReference type="SMART" id="SM00065"/>
    </source>
</evidence>
<feature type="domain" description="PPM-type phosphatase" evidence="4">
    <location>
        <begin position="326"/>
        <end position="549"/>
    </location>
</feature>
<sequence>MTPLHHGGQGGVLALLLAYLALMSVIQIWMGHQRIIGWSGFSLLAPLVAGALLPLRHTVAVGALTLVAIDFTYGFGIPEIPAATRLVVIVAALCSAALGVALCRHRLGREARVRRLTIARERLTLLRVASRHIGSTLDVDRTAHEVADIAVPGFADLVTVDLYEQVVRGEEPTEPGTGGFALRRVARRSVGDDDSDAAGGLTSVHDAGAEPARFLSRGRAARARLLGPEDMAGWLGETAERAHGTGLPSGIAVPLRARGTTLGLAVFIRHVRADPFDSDDLLLAEEIGAQAAVCVDNARRFTHEHRASLALQQSLLPRRLPDIAAVEVATRYLPADSTAGVGGDWFDVIKLSGARVALVVGDVVGHGMHASATMGRLRSAVRTLADIDLAPDELLTHLDDVVLRLGSETEQTEQADGDGSGSVLGATCLYAVYDPVSRACTFARAGHPAPAMVGPDGRVEFVDAAAGPPLGLGGLPFEATELTLPEDSLLVLYTNGLVAAGRDMERGLADLRRVLTRPAHSVEVVCDTVLKTMLDGGPTDDIALLIARTRALDARHVATWGISDDPTAVAHARDLAGRQLSAWGVPEAAFTTELVVSELVTNAIRHAGGPIQLRLIREPAALICEVSDQSSTSPHLRRARVLDESGRGLFIVSQLTERWGTRHGRIGKTIWAELSPSPALAPSG</sequence>
<dbReference type="InterPro" id="IPR001932">
    <property type="entry name" value="PPM-type_phosphatase-like_dom"/>
</dbReference>
<evidence type="ECO:0000259" key="4">
    <source>
        <dbReference type="SMART" id="SM00331"/>
    </source>
</evidence>
<feature type="transmembrane region" description="Helical" evidence="2">
    <location>
        <begin position="60"/>
        <end position="77"/>
    </location>
</feature>
<dbReference type="SUPFAM" id="SSF55781">
    <property type="entry name" value="GAF domain-like"/>
    <property type="match status" value="1"/>
</dbReference>
<dbReference type="Pfam" id="PF13581">
    <property type="entry name" value="HATPase_c_2"/>
    <property type="match status" value="1"/>
</dbReference>
<feature type="transmembrane region" description="Helical" evidence="2">
    <location>
        <begin position="35"/>
        <end position="53"/>
    </location>
</feature>
<dbReference type="Gene3D" id="3.30.450.40">
    <property type="match status" value="1"/>
</dbReference>
<dbReference type="InterPro" id="IPR003018">
    <property type="entry name" value="GAF"/>
</dbReference>
<comment type="caution">
    <text evidence="5">The sequence shown here is derived from an EMBL/GenBank/DDBJ whole genome shotgun (WGS) entry which is preliminary data.</text>
</comment>
<proteinExistence type="predicted"/>
<feature type="transmembrane region" description="Helical" evidence="2">
    <location>
        <begin position="12"/>
        <end position="29"/>
    </location>
</feature>
<feature type="transmembrane region" description="Helical" evidence="2">
    <location>
        <begin position="83"/>
        <end position="103"/>
    </location>
</feature>
<dbReference type="InterPro" id="IPR036457">
    <property type="entry name" value="PPM-type-like_dom_sf"/>
</dbReference>
<dbReference type="InterPro" id="IPR029016">
    <property type="entry name" value="GAF-like_dom_sf"/>
</dbReference>
<evidence type="ECO:0000256" key="2">
    <source>
        <dbReference type="SAM" id="Phobius"/>
    </source>
</evidence>
<dbReference type="Proteomes" id="UP001183246">
    <property type="component" value="Unassembled WGS sequence"/>
</dbReference>
<dbReference type="CDD" id="cd16936">
    <property type="entry name" value="HATPase_RsbW-like"/>
    <property type="match status" value="1"/>
</dbReference>
<feature type="domain" description="GAF" evidence="3">
    <location>
        <begin position="121"/>
        <end position="305"/>
    </location>
</feature>
<dbReference type="Gene3D" id="3.30.565.10">
    <property type="entry name" value="Histidine kinase-like ATPase, C-terminal domain"/>
    <property type="match status" value="1"/>
</dbReference>
<evidence type="ECO:0000313" key="5">
    <source>
        <dbReference type="EMBL" id="MDT0342621.1"/>
    </source>
</evidence>
<organism evidence="5 6">
    <name type="scientific">Streptomyces litchfieldiae</name>
    <dbReference type="NCBI Taxonomy" id="3075543"/>
    <lineage>
        <taxon>Bacteria</taxon>
        <taxon>Bacillati</taxon>
        <taxon>Actinomycetota</taxon>
        <taxon>Actinomycetes</taxon>
        <taxon>Kitasatosporales</taxon>
        <taxon>Streptomycetaceae</taxon>
        <taxon>Streptomyces</taxon>
    </lineage>
</organism>
<keyword evidence="2" id="KW-1133">Transmembrane helix</keyword>
<name>A0ABU2MLY5_9ACTN</name>
<reference evidence="6" key="1">
    <citation type="submission" date="2023-07" db="EMBL/GenBank/DDBJ databases">
        <title>30 novel species of actinomycetes from the DSMZ collection.</title>
        <authorList>
            <person name="Nouioui I."/>
        </authorList>
    </citation>
    <scope>NUCLEOTIDE SEQUENCE [LARGE SCALE GENOMIC DNA]</scope>
    <source>
        <strain evidence="6">DSM 44938</strain>
    </source>
</reference>
<dbReference type="SMART" id="SM00331">
    <property type="entry name" value="PP2C_SIG"/>
    <property type="match status" value="1"/>
</dbReference>
<dbReference type="InterPro" id="IPR052016">
    <property type="entry name" value="Bact_Sigma-Reg"/>
</dbReference>
<accession>A0ABU2MLY5</accession>
<dbReference type="RefSeq" id="WP_311703737.1">
    <property type="nucleotide sequence ID" value="NZ_JAVREL010000003.1"/>
</dbReference>
<dbReference type="Pfam" id="PF01590">
    <property type="entry name" value="GAF"/>
    <property type="match status" value="1"/>
</dbReference>
<gene>
    <name evidence="5" type="ORF">RM590_08280</name>
</gene>
<dbReference type="InterPro" id="IPR003594">
    <property type="entry name" value="HATPase_dom"/>
</dbReference>
<evidence type="ECO:0000313" key="6">
    <source>
        <dbReference type="Proteomes" id="UP001183246"/>
    </source>
</evidence>
<dbReference type="Gene3D" id="3.60.40.10">
    <property type="entry name" value="PPM-type phosphatase domain"/>
    <property type="match status" value="1"/>
</dbReference>
<keyword evidence="2" id="KW-0812">Transmembrane</keyword>
<dbReference type="EMBL" id="JAVREL010000003">
    <property type="protein sequence ID" value="MDT0342621.1"/>
    <property type="molecule type" value="Genomic_DNA"/>
</dbReference>
<dbReference type="PANTHER" id="PTHR43156:SF2">
    <property type="entry name" value="STAGE II SPORULATION PROTEIN E"/>
    <property type="match status" value="1"/>
</dbReference>
<dbReference type="InterPro" id="IPR036890">
    <property type="entry name" value="HATPase_C_sf"/>
</dbReference>
<dbReference type="SMART" id="SM00065">
    <property type="entry name" value="GAF"/>
    <property type="match status" value="1"/>
</dbReference>
<keyword evidence="1" id="KW-0378">Hydrolase</keyword>
<dbReference type="SUPFAM" id="SSF55874">
    <property type="entry name" value="ATPase domain of HSP90 chaperone/DNA topoisomerase II/histidine kinase"/>
    <property type="match status" value="1"/>
</dbReference>
<dbReference type="PANTHER" id="PTHR43156">
    <property type="entry name" value="STAGE II SPORULATION PROTEIN E-RELATED"/>
    <property type="match status" value="1"/>
</dbReference>
<dbReference type="Pfam" id="PF07228">
    <property type="entry name" value="SpoIIE"/>
    <property type="match status" value="1"/>
</dbReference>
<protein>
    <submittedName>
        <fullName evidence="5">SpoIIE family protein phosphatase</fullName>
    </submittedName>
</protein>
<dbReference type="SUPFAM" id="SSF81606">
    <property type="entry name" value="PP2C-like"/>
    <property type="match status" value="1"/>
</dbReference>